<dbReference type="Gene3D" id="3.40.50.620">
    <property type="entry name" value="HUPs"/>
    <property type="match status" value="1"/>
</dbReference>
<dbReference type="PANTHER" id="PTHR39321:SF3">
    <property type="entry name" value="PHOSPHOPANTETHEINE ADENYLYLTRANSFERASE"/>
    <property type="match status" value="1"/>
</dbReference>
<dbReference type="GO" id="GO:0004515">
    <property type="term" value="F:nicotinate-nucleotide adenylyltransferase activity"/>
    <property type="evidence" value="ECO:0007669"/>
    <property type="project" value="UniProtKB-UniRule"/>
</dbReference>
<dbReference type="InterPro" id="IPR005248">
    <property type="entry name" value="NadD/NMNAT"/>
</dbReference>
<dbReference type="PANTHER" id="PTHR39321">
    <property type="entry name" value="NICOTINATE-NUCLEOTIDE ADENYLYLTRANSFERASE-RELATED"/>
    <property type="match status" value="1"/>
</dbReference>
<evidence type="ECO:0000256" key="4">
    <source>
        <dbReference type="ARBA" id="ARBA00022642"/>
    </source>
</evidence>
<dbReference type="STRING" id="1560201.NG42_12720"/>
<keyword evidence="8 11" id="KW-0067">ATP-binding</keyword>
<feature type="domain" description="Cytidyltransferase-like" evidence="12">
    <location>
        <begin position="10"/>
        <end position="190"/>
    </location>
</feature>
<evidence type="ECO:0000313" key="15">
    <source>
        <dbReference type="Proteomes" id="UP000036851"/>
    </source>
</evidence>
<keyword evidence="9 11" id="KW-0520">NAD</keyword>
<dbReference type="InterPro" id="IPR004821">
    <property type="entry name" value="Cyt_trans-like"/>
</dbReference>
<dbReference type="NCBIfam" id="TIGR00482">
    <property type="entry name" value="nicotinate (nicotinamide) nucleotide adenylyltransferase"/>
    <property type="match status" value="1"/>
</dbReference>
<evidence type="ECO:0000256" key="3">
    <source>
        <dbReference type="ARBA" id="ARBA00009014"/>
    </source>
</evidence>
<dbReference type="EC" id="2.7.7.18" evidence="11"/>
<comment type="function">
    <text evidence="1 11">Catalyzes the reversible adenylation of nicotinate mononucleotide (NaMN) to nicotinic acid adenine dinucleotide (NaAD).</text>
</comment>
<keyword evidence="5 11" id="KW-0808">Transferase</keyword>
<dbReference type="Proteomes" id="UP000036851">
    <property type="component" value="Unassembled WGS sequence"/>
</dbReference>
<keyword evidence="7 11" id="KW-0547">Nucleotide-binding</keyword>
<evidence type="ECO:0000256" key="8">
    <source>
        <dbReference type="ARBA" id="ARBA00022840"/>
    </source>
</evidence>
<dbReference type="PATRIC" id="fig|1560201.3.peg.2717"/>
<evidence type="ECO:0000313" key="16">
    <source>
        <dbReference type="Proteomes" id="UP000037088"/>
    </source>
</evidence>
<dbReference type="NCBIfam" id="TIGR00125">
    <property type="entry name" value="cyt_tran_rel"/>
    <property type="match status" value="1"/>
</dbReference>
<evidence type="ECO:0000256" key="5">
    <source>
        <dbReference type="ARBA" id="ARBA00022679"/>
    </source>
</evidence>
<keyword evidence="4 11" id="KW-0662">Pyridine nucleotide biosynthesis</keyword>
<dbReference type="OrthoDB" id="5295945at2"/>
<proteinExistence type="inferred from homology"/>
<reference evidence="15 16" key="1">
    <citation type="journal article" date="2015" name="Int. J. Syst. Evol. Microbiol.">
        <title>Erwinia iniecta sp. nov., isolated from Russian wheat aphids (Diuraphis noxia).</title>
        <authorList>
            <person name="Campillo T."/>
            <person name="Luna E."/>
            <person name="Portier P."/>
            <person name="Fischer-Le Saux M."/>
            <person name="Lapitan N."/>
            <person name="Tisserat N.A."/>
            <person name="Leach J.E."/>
        </authorList>
    </citation>
    <scope>NUCLEOTIDE SEQUENCE [LARGE SCALE GENOMIC DNA]</scope>
    <source>
        <strain evidence="13 16">B120</strain>
        <strain evidence="14 15">B149</strain>
    </source>
</reference>
<evidence type="ECO:0000256" key="7">
    <source>
        <dbReference type="ARBA" id="ARBA00022741"/>
    </source>
</evidence>
<dbReference type="HAMAP" id="MF_00244">
    <property type="entry name" value="NaMN_adenylyltr"/>
    <property type="match status" value="1"/>
</dbReference>
<dbReference type="SUPFAM" id="SSF52374">
    <property type="entry name" value="Nucleotidylyl transferase"/>
    <property type="match status" value="1"/>
</dbReference>
<dbReference type="GO" id="GO:0005524">
    <property type="term" value="F:ATP binding"/>
    <property type="evidence" value="ECO:0007669"/>
    <property type="project" value="UniProtKB-KW"/>
</dbReference>
<dbReference type="NCBIfam" id="NF000840">
    <property type="entry name" value="PRK00071.1-3"/>
    <property type="match status" value="1"/>
</dbReference>
<dbReference type="FunFam" id="3.40.50.620:FF:000039">
    <property type="entry name" value="Probable nicotinate-nucleotide adenylyltransferase"/>
    <property type="match status" value="1"/>
</dbReference>
<dbReference type="GO" id="GO:0009435">
    <property type="term" value="P:NAD+ biosynthetic process"/>
    <property type="evidence" value="ECO:0007669"/>
    <property type="project" value="UniProtKB-UniRule"/>
</dbReference>
<dbReference type="NCBIfam" id="NF000839">
    <property type="entry name" value="PRK00071.1-1"/>
    <property type="match status" value="1"/>
</dbReference>
<dbReference type="Pfam" id="PF01467">
    <property type="entry name" value="CTP_transf_like"/>
    <property type="match status" value="1"/>
</dbReference>
<keyword evidence="16" id="KW-1185">Reference proteome</keyword>
<evidence type="ECO:0000259" key="12">
    <source>
        <dbReference type="Pfam" id="PF01467"/>
    </source>
</evidence>
<evidence type="ECO:0000256" key="9">
    <source>
        <dbReference type="ARBA" id="ARBA00023027"/>
    </source>
</evidence>
<name>A0A0L7TDK2_9GAMM</name>
<evidence type="ECO:0000256" key="6">
    <source>
        <dbReference type="ARBA" id="ARBA00022695"/>
    </source>
</evidence>
<dbReference type="EMBL" id="JRXF01000014">
    <property type="protein sequence ID" value="KOC93437.1"/>
    <property type="molecule type" value="Genomic_DNA"/>
</dbReference>
<dbReference type="CDD" id="cd02165">
    <property type="entry name" value="NMNAT"/>
    <property type="match status" value="1"/>
</dbReference>
<comment type="similarity">
    <text evidence="3 11">Belongs to the NadD family.</text>
</comment>
<dbReference type="AlphaFoldDB" id="A0A0L7TDK2"/>
<evidence type="ECO:0000313" key="13">
    <source>
        <dbReference type="EMBL" id="KOC89420.1"/>
    </source>
</evidence>
<dbReference type="InterPro" id="IPR014729">
    <property type="entry name" value="Rossmann-like_a/b/a_fold"/>
</dbReference>
<gene>
    <name evidence="11" type="primary">nadD</name>
    <name evidence="13" type="ORF">NG42_12720</name>
    <name evidence="14" type="ORF">NG43_10385</name>
</gene>
<protein>
    <recommendedName>
        <fullName evidence="11">Probable nicotinate-nucleotide adenylyltransferase</fullName>
        <ecNumber evidence="11">2.7.7.18</ecNumber>
    </recommendedName>
    <alternativeName>
        <fullName evidence="11">Deamido-NAD(+) diphosphorylase</fullName>
    </alternativeName>
    <alternativeName>
        <fullName evidence="11">Deamido-NAD(+) pyrophosphorylase</fullName>
    </alternativeName>
    <alternativeName>
        <fullName evidence="11">Nicotinate mononucleotide adenylyltransferase</fullName>
        <shortName evidence="11">NaMN adenylyltransferase</shortName>
    </alternativeName>
</protein>
<sequence>MSEHLSLHALFGGTFDPIHFGHLHPVAALAHQVGLQQVTLLPNNVPPHRPQPEASAAQRVEMVKLAIADQPLFRLDQRELQRATPSWTVETLAELRQERGEQQPLAFIIGQDSLLTLHKWHRWQDLLSLCHLLVCKRPGYPATMESAELQQWLDSHLTTDARALHQQPAGWIFMADTPLVSISATEIRQRRHDGESCDDLLPAAVSAYIDREGLYSHCQGRDILRR</sequence>
<evidence type="ECO:0000313" key="14">
    <source>
        <dbReference type="EMBL" id="KOC93437.1"/>
    </source>
</evidence>
<evidence type="ECO:0000256" key="1">
    <source>
        <dbReference type="ARBA" id="ARBA00002324"/>
    </source>
</evidence>
<dbReference type="EMBL" id="JRXE01000016">
    <property type="protein sequence ID" value="KOC89420.1"/>
    <property type="molecule type" value="Genomic_DNA"/>
</dbReference>
<evidence type="ECO:0000256" key="11">
    <source>
        <dbReference type="HAMAP-Rule" id="MF_00244"/>
    </source>
</evidence>
<keyword evidence="6 11" id="KW-0548">Nucleotidyltransferase</keyword>
<dbReference type="Proteomes" id="UP000037088">
    <property type="component" value="Unassembled WGS sequence"/>
</dbReference>
<dbReference type="RefSeq" id="WP_052899807.1">
    <property type="nucleotide sequence ID" value="NZ_JRXE01000016.1"/>
</dbReference>
<comment type="pathway">
    <text evidence="2 11">Cofactor biosynthesis; NAD(+) biosynthesis; deamido-NAD(+) from nicotinate D-ribonucleotide: step 1/1.</text>
</comment>
<comment type="catalytic activity">
    <reaction evidence="10 11">
        <text>nicotinate beta-D-ribonucleotide + ATP + H(+) = deamido-NAD(+) + diphosphate</text>
        <dbReference type="Rhea" id="RHEA:22860"/>
        <dbReference type="ChEBI" id="CHEBI:15378"/>
        <dbReference type="ChEBI" id="CHEBI:30616"/>
        <dbReference type="ChEBI" id="CHEBI:33019"/>
        <dbReference type="ChEBI" id="CHEBI:57502"/>
        <dbReference type="ChEBI" id="CHEBI:58437"/>
        <dbReference type="EC" id="2.7.7.18"/>
    </reaction>
</comment>
<dbReference type="UniPathway" id="UPA00253">
    <property type="reaction ID" value="UER00332"/>
</dbReference>
<evidence type="ECO:0000256" key="10">
    <source>
        <dbReference type="ARBA" id="ARBA00048721"/>
    </source>
</evidence>
<evidence type="ECO:0000256" key="2">
    <source>
        <dbReference type="ARBA" id="ARBA00005019"/>
    </source>
</evidence>
<organism evidence="14 15">
    <name type="scientific">Winslowiella iniecta</name>
    <dbReference type="NCBI Taxonomy" id="1560201"/>
    <lineage>
        <taxon>Bacteria</taxon>
        <taxon>Pseudomonadati</taxon>
        <taxon>Pseudomonadota</taxon>
        <taxon>Gammaproteobacteria</taxon>
        <taxon>Enterobacterales</taxon>
        <taxon>Erwiniaceae</taxon>
        <taxon>Winslowiella</taxon>
    </lineage>
</organism>
<accession>A0A0L7TDK2</accession>
<comment type="caution">
    <text evidence="14">The sequence shown here is derived from an EMBL/GenBank/DDBJ whole genome shotgun (WGS) entry which is preliminary data.</text>
</comment>